<protein>
    <submittedName>
        <fullName evidence="1">Uncharacterized protein</fullName>
    </submittedName>
</protein>
<accession>A0A834WCU0</accession>
<dbReference type="AlphaFoldDB" id="A0A834WCU0"/>
<name>A0A834WCU0_9FABA</name>
<gene>
    <name evidence="1" type="ORF">G2W53_028400</name>
</gene>
<reference evidence="1" key="1">
    <citation type="submission" date="2020-09" db="EMBL/GenBank/DDBJ databases">
        <title>Genome-Enabled Discovery of Anthraquinone Biosynthesis in Senna tora.</title>
        <authorList>
            <person name="Kang S.-H."/>
            <person name="Pandey R.P."/>
            <person name="Lee C.-M."/>
            <person name="Sim J.-S."/>
            <person name="Jeong J.-T."/>
            <person name="Choi B.-S."/>
            <person name="Jung M."/>
            <person name="Ginzburg D."/>
            <person name="Zhao K."/>
            <person name="Won S.Y."/>
            <person name="Oh T.-J."/>
            <person name="Yu Y."/>
            <person name="Kim N.-H."/>
            <person name="Lee O.R."/>
            <person name="Lee T.-H."/>
            <person name="Bashyal P."/>
            <person name="Kim T.-S."/>
            <person name="Lee W.-H."/>
            <person name="Kawkins C."/>
            <person name="Kim C.-K."/>
            <person name="Kim J.S."/>
            <person name="Ahn B.O."/>
            <person name="Rhee S.Y."/>
            <person name="Sohng J.K."/>
        </authorList>
    </citation>
    <scope>NUCLEOTIDE SEQUENCE</scope>
    <source>
        <tissue evidence="1">Leaf</tissue>
    </source>
</reference>
<evidence type="ECO:0000313" key="2">
    <source>
        <dbReference type="Proteomes" id="UP000634136"/>
    </source>
</evidence>
<dbReference type="EMBL" id="JAAIUW010000009">
    <property type="protein sequence ID" value="KAF7814431.1"/>
    <property type="molecule type" value="Genomic_DNA"/>
</dbReference>
<sequence>MVVVATMMLTEMKGTKEEGR</sequence>
<dbReference type="Proteomes" id="UP000634136">
    <property type="component" value="Unassembled WGS sequence"/>
</dbReference>
<evidence type="ECO:0000313" key="1">
    <source>
        <dbReference type="EMBL" id="KAF7814431.1"/>
    </source>
</evidence>
<comment type="caution">
    <text evidence="1">The sequence shown here is derived from an EMBL/GenBank/DDBJ whole genome shotgun (WGS) entry which is preliminary data.</text>
</comment>
<proteinExistence type="predicted"/>
<keyword evidence="2" id="KW-1185">Reference proteome</keyword>
<organism evidence="1 2">
    <name type="scientific">Senna tora</name>
    <dbReference type="NCBI Taxonomy" id="362788"/>
    <lineage>
        <taxon>Eukaryota</taxon>
        <taxon>Viridiplantae</taxon>
        <taxon>Streptophyta</taxon>
        <taxon>Embryophyta</taxon>
        <taxon>Tracheophyta</taxon>
        <taxon>Spermatophyta</taxon>
        <taxon>Magnoliopsida</taxon>
        <taxon>eudicotyledons</taxon>
        <taxon>Gunneridae</taxon>
        <taxon>Pentapetalae</taxon>
        <taxon>rosids</taxon>
        <taxon>fabids</taxon>
        <taxon>Fabales</taxon>
        <taxon>Fabaceae</taxon>
        <taxon>Caesalpinioideae</taxon>
        <taxon>Cassia clade</taxon>
        <taxon>Senna</taxon>
    </lineage>
</organism>